<dbReference type="Pfam" id="PF11951">
    <property type="entry name" value="Fungal_trans_2"/>
    <property type="match status" value="1"/>
</dbReference>
<dbReference type="AlphaFoldDB" id="A0A1V6TMN9"/>
<keyword evidence="3" id="KW-1185">Reference proteome</keyword>
<keyword evidence="1" id="KW-1133">Transmembrane helix</keyword>
<gene>
    <name evidence="2" type="ORF">PENSTE_c004G01947</name>
</gene>
<keyword evidence="1" id="KW-0812">Transmembrane</keyword>
<dbReference type="OrthoDB" id="4137815at2759"/>
<evidence type="ECO:0000256" key="1">
    <source>
        <dbReference type="SAM" id="Phobius"/>
    </source>
</evidence>
<evidence type="ECO:0000313" key="3">
    <source>
        <dbReference type="Proteomes" id="UP000191285"/>
    </source>
</evidence>
<protein>
    <submittedName>
        <fullName evidence="2">Uncharacterized protein</fullName>
    </submittedName>
</protein>
<organism evidence="2 3">
    <name type="scientific">Penicillium steckii</name>
    <dbReference type="NCBI Taxonomy" id="303698"/>
    <lineage>
        <taxon>Eukaryota</taxon>
        <taxon>Fungi</taxon>
        <taxon>Dikarya</taxon>
        <taxon>Ascomycota</taxon>
        <taxon>Pezizomycotina</taxon>
        <taxon>Eurotiomycetes</taxon>
        <taxon>Eurotiomycetidae</taxon>
        <taxon>Eurotiales</taxon>
        <taxon>Aspergillaceae</taxon>
        <taxon>Penicillium</taxon>
    </lineage>
</organism>
<feature type="transmembrane region" description="Helical" evidence="1">
    <location>
        <begin position="111"/>
        <end position="131"/>
    </location>
</feature>
<dbReference type="InterPro" id="IPR021858">
    <property type="entry name" value="Fun_TF"/>
</dbReference>
<comment type="caution">
    <text evidence="2">The sequence shown here is derived from an EMBL/GenBank/DDBJ whole genome shotgun (WGS) entry which is preliminary data.</text>
</comment>
<sequence length="344" mass="38866">MPVDYEQSKPILGHAYFAYALSVTNTRSCGVKLSQDERFTSYRHASLALQSLRDIHVTSAQQAATCLILGTMIMLFAMFERPCNVYTLSRQTLILLQPVYDTLTRPGPNQFFFLTGIIMLEMIGSLIYGTVPALHFREPEDSPYIDRYLGLSTSLLPVLSQVCELNWAVSPAGQGERDIHWITDTMDKLEAATLTWKIDFPKGLCQSFSAIEIAHIFCQAQVMRMAALLMIYRMRFPFGTHDLPARTIGISILTRLESTMLATGKPVKFVMVPVLVGCIELIGEERDRWMPHVPKLACCSNGYGSYIQAVVRACWAVRDSGVHFKGYGVGQYFHDEWIWIMKLK</sequence>
<name>A0A1V6TMN9_9EURO</name>
<proteinExistence type="predicted"/>
<keyword evidence="1" id="KW-0472">Membrane</keyword>
<dbReference type="EMBL" id="MLKD01000004">
    <property type="protein sequence ID" value="OQE27426.1"/>
    <property type="molecule type" value="Genomic_DNA"/>
</dbReference>
<reference evidence="3" key="1">
    <citation type="journal article" date="2017" name="Nat. Microbiol.">
        <title>Global analysis of biosynthetic gene clusters reveals vast potential of secondary metabolite production in Penicillium species.</title>
        <authorList>
            <person name="Nielsen J.C."/>
            <person name="Grijseels S."/>
            <person name="Prigent S."/>
            <person name="Ji B."/>
            <person name="Dainat J."/>
            <person name="Nielsen K.F."/>
            <person name="Frisvad J.C."/>
            <person name="Workman M."/>
            <person name="Nielsen J."/>
        </authorList>
    </citation>
    <scope>NUCLEOTIDE SEQUENCE [LARGE SCALE GENOMIC DNA]</scope>
    <source>
        <strain evidence="3">IBT 24891</strain>
    </source>
</reference>
<dbReference type="Proteomes" id="UP000191285">
    <property type="component" value="Unassembled WGS sequence"/>
</dbReference>
<feature type="transmembrane region" description="Helical" evidence="1">
    <location>
        <begin position="60"/>
        <end position="79"/>
    </location>
</feature>
<evidence type="ECO:0000313" key="2">
    <source>
        <dbReference type="EMBL" id="OQE27426.1"/>
    </source>
</evidence>
<accession>A0A1V6TMN9</accession>